<organism evidence="4 5">
    <name type="scientific">Candidatus Wolfebacteria bacterium RBG_13_41_7</name>
    <dbReference type="NCBI Taxonomy" id="1802554"/>
    <lineage>
        <taxon>Bacteria</taxon>
        <taxon>Candidatus Wolfeibacteriota</taxon>
    </lineage>
</organism>
<evidence type="ECO:0000259" key="3">
    <source>
        <dbReference type="PROSITE" id="PS51186"/>
    </source>
</evidence>
<evidence type="ECO:0000313" key="5">
    <source>
        <dbReference type="Proteomes" id="UP000182002"/>
    </source>
</evidence>
<dbReference type="Proteomes" id="UP000182002">
    <property type="component" value="Unassembled WGS sequence"/>
</dbReference>
<evidence type="ECO:0000256" key="2">
    <source>
        <dbReference type="ARBA" id="ARBA00023315"/>
    </source>
</evidence>
<dbReference type="InterPro" id="IPR017255">
    <property type="entry name" value="AcTrfase_GNAT_prd"/>
</dbReference>
<dbReference type="EMBL" id="MGIO01000016">
    <property type="protein sequence ID" value="OGM89796.1"/>
    <property type="molecule type" value="Genomic_DNA"/>
</dbReference>
<dbReference type="InterPro" id="IPR051016">
    <property type="entry name" value="Diverse_Substrate_AcTransf"/>
</dbReference>
<protein>
    <recommendedName>
        <fullName evidence="3">N-acetyltransferase domain-containing protein</fullName>
    </recommendedName>
</protein>
<keyword evidence="2" id="KW-0012">Acyltransferase</keyword>
<dbReference type="PIRSF" id="PIRSF037663">
    <property type="entry name" value="Acetyltransf_GNAT_prd"/>
    <property type="match status" value="1"/>
</dbReference>
<proteinExistence type="predicted"/>
<dbReference type="Pfam" id="PF00583">
    <property type="entry name" value="Acetyltransf_1"/>
    <property type="match status" value="1"/>
</dbReference>
<dbReference type="Gene3D" id="3.40.630.30">
    <property type="match status" value="1"/>
</dbReference>
<dbReference type="AlphaFoldDB" id="A0A1F8DMZ3"/>
<gene>
    <name evidence="4" type="ORF">A3J77_01260</name>
</gene>
<accession>A0A1F8DMZ3</accession>
<keyword evidence="1" id="KW-0808">Transferase</keyword>
<dbReference type="InterPro" id="IPR016181">
    <property type="entry name" value="Acyl_CoA_acyltransferase"/>
</dbReference>
<dbReference type="PANTHER" id="PTHR10545:SF29">
    <property type="entry name" value="GH14572P-RELATED"/>
    <property type="match status" value="1"/>
</dbReference>
<evidence type="ECO:0000256" key="1">
    <source>
        <dbReference type="ARBA" id="ARBA00022679"/>
    </source>
</evidence>
<dbReference type="SUPFAM" id="SSF55729">
    <property type="entry name" value="Acyl-CoA N-acyltransferases (Nat)"/>
    <property type="match status" value="1"/>
</dbReference>
<comment type="caution">
    <text evidence="4">The sequence shown here is derived from an EMBL/GenBank/DDBJ whole genome shotgun (WGS) entry which is preliminary data.</text>
</comment>
<dbReference type="InterPro" id="IPR000182">
    <property type="entry name" value="GNAT_dom"/>
</dbReference>
<dbReference type="GO" id="GO:0008080">
    <property type="term" value="F:N-acetyltransferase activity"/>
    <property type="evidence" value="ECO:0007669"/>
    <property type="project" value="TreeGrafter"/>
</dbReference>
<dbReference type="PANTHER" id="PTHR10545">
    <property type="entry name" value="DIAMINE N-ACETYLTRANSFERASE"/>
    <property type="match status" value="1"/>
</dbReference>
<dbReference type="PROSITE" id="PS51186">
    <property type="entry name" value="GNAT"/>
    <property type="match status" value="1"/>
</dbReference>
<evidence type="ECO:0000313" key="4">
    <source>
        <dbReference type="EMBL" id="OGM89796.1"/>
    </source>
</evidence>
<reference evidence="4 5" key="1">
    <citation type="journal article" date="2016" name="Nat. Commun.">
        <title>Thousands of microbial genomes shed light on interconnected biogeochemical processes in an aquifer system.</title>
        <authorList>
            <person name="Anantharaman K."/>
            <person name="Brown C.T."/>
            <person name="Hug L.A."/>
            <person name="Sharon I."/>
            <person name="Castelle C.J."/>
            <person name="Probst A.J."/>
            <person name="Thomas B.C."/>
            <person name="Singh A."/>
            <person name="Wilkins M.J."/>
            <person name="Karaoz U."/>
            <person name="Brodie E.L."/>
            <person name="Williams K.H."/>
            <person name="Hubbard S.S."/>
            <person name="Banfield J.F."/>
        </authorList>
    </citation>
    <scope>NUCLEOTIDE SEQUENCE [LARGE SCALE GENOMIC DNA]</scope>
</reference>
<dbReference type="CDD" id="cd04301">
    <property type="entry name" value="NAT_SF"/>
    <property type="match status" value="1"/>
</dbReference>
<name>A0A1F8DMZ3_9BACT</name>
<sequence length="157" mass="18379">MKIRKAIKKDIPAISGLIKEMANYHNKIDKFYKVSLSGETIKSYIKEFLEDKNRIIIVAEENKKLIGYIFGSIKIYPVYISEKKSGYLDEAFVSVDYRKKGIGKKLFFEFIKWLKSKKIKDVTSSVDKRNKTSLKIWEKLGFHTHKFTNKVEIGLNF</sequence>
<feature type="domain" description="N-acetyltransferase" evidence="3">
    <location>
        <begin position="1"/>
        <end position="157"/>
    </location>
</feature>